<accession>A0A377R2W6</accession>
<dbReference type="RefSeq" id="WP_115309159.1">
    <property type="nucleotide sequence ID" value="NZ_CP091516.1"/>
</dbReference>
<dbReference type="EMBL" id="UGJJ01000003">
    <property type="protein sequence ID" value="STR03278.1"/>
    <property type="molecule type" value="Genomic_DNA"/>
</dbReference>
<feature type="transmembrane region" description="Helical" evidence="1">
    <location>
        <begin position="105"/>
        <end position="123"/>
    </location>
</feature>
<feature type="transmembrane region" description="Helical" evidence="1">
    <location>
        <begin position="164"/>
        <end position="187"/>
    </location>
</feature>
<keyword evidence="1" id="KW-1133">Transmembrane helix</keyword>
<dbReference type="Proteomes" id="UP000254293">
    <property type="component" value="Unassembled WGS sequence"/>
</dbReference>
<evidence type="ECO:0000313" key="3">
    <source>
        <dbReference type="Proteomes" id="UP000254293"/>
    </source>
</evidence>
<evidence type="ECO:0000313" key="2">
    <source>
        <dbReference type="EMBL" id="STR03278.1"/>
    </source>
</evidence>
<gene>
    <name evidence="2" type="ORF">NCTC13336_02195</name>
</gene>
<organism evidence="2 3">
    <name type="scientific">Kingella potus</name>
    <dbReference type="NCBI Taxonomy" id="265175"/>
    <lineage>
        <taxon>Bacteria</taxon>
        <taxon>Pseudomonadati</taxon>
        <taxon>Pseudomonadota</taxon>
        <taxon>Betaproteobacteria</taxon>
        <taxon>Neisseriales</taxon>
        <taxon>Neisseriaceae</taxon>
        <taxon>Kingella</taxon>
    </lineage>
</organism>
<feature type="transmembrane region" description="Helical" evidence="1">
    <location>
        <begin position="80"/>
        <end position="99"/>
    </location>
</feature>
<feature type="transmembrane region" description="Helical" evidence="1">
    <location>
        <begin position="6"/>
        <end position="25"/>
    </location>
</feature>
<reference evidence="2 3" key="1">
    <citation type="submission" date="2018-06" db="EMBL/GenBank/DDBJ databases">
        <authorList>
            <consortium name="Pathogen Informatics"/>
            <person name="Doyle S."/>
        </authorList>
    </citation>
    <scope>NUCLEOTIDE SEQUENCE [LARGE SCALE GENOMIC DNA]</scope>
    <source>
        <strain evidence="2 3">NCTC13336</strain>
    </source>
</reference>
<keyword evidence="3" id="KW-1185">Reference proteome</keyword>
<protein>
    <submittedName>
        <fullName evidence="2">Uncharacterized protein</fullName>
    </submittedName>
</protein>
<dbReference type="AlphaFoldDB" id="A0A377R2W6"/>
<name>A0A377R2W6_9NEIS</name>
<keyword evidence="1" id="KW-0812">Transmembrane</keyword>
<evidence type="ECO:0000256" key="1">
    <source>
        <dbReference type="SAM" id="Phobius"/>
    </source>
</evidence>
<keyword evidence="1" id="KW-0472">Membrane</keyword>
<sequence length="197" mass="22051">MKFRAYLVQPHIISISLLFASSFYYPFLINKNTKPGNIEDISAFLGLNYEQTEKKFGNETAVCLRIKYSLNDFFECIEKLTVLIAMVGIYLTVSGNLSANSFAEGAVYTVSMILIPIAFGLMYPHYAAKIIISLLWLKYPPVKDGKGSFPANHRITKKEIITSLPYIFLVALVSVVMVIYFPVAVGIKMAPIRIPHG</sequence>
<proteinExistence type="predicted"/>